<dbReference type="CDD" id="cd15481">
    <property type="entry name" value="SRP68-RBD"/>
    <property type="match status" value="1"/>
</dbReference>
<name>A0A0M9VNI6_9BASI</name>
<feature type="region of interest" description="Disordered" evidence="10">
    <location>
        <begin position="61"/>
        <end position="94"/>
    </location>
</feature>
<evidence type="ECO:0000256" key="5">
    <source>
        <dbReference type="ARBA" id="ARBA00022884"/>
    </source>
</evidence>
<dbReference type="GO" id="GO:0006614">
    <property type="term" value="P:SRP-dependent cotranslational protein targeting to membrane"/>
    <property type="evidence" value="ECO:0007669"/>
    <property type="project" value="InterPro"/>
</dbReference>
<dbReference type="GO" id="GO:0005786">
    <property type="term" value="C:signal recognition particle, endoplasmic reticulum targeting"/>
    <property type="evidence" value="ECO:0007669"/>
    <property type="project" value="UniProtKB-KW"/>
</dbReference>
<feature type="compositionally biased region" description="Basic and acidic residues" evidence="10">
    <location>
        <begin position="364"/>
        <end position="375"/>
    </location>
</feature>
<dbReference type="RefSeq" id="XP_017990787.1">
    <property type="nucleotide sequence ID" value="XM_018136068.1"/>
</dbReference>
<feature type="region of interest" description="Disordered" evidence="10">
    <location>
        <begin position="319"/>
        <end position="375"/>
    </location>
</feature>
<feature type="compositionally biased region" description="Basic residues" evidence="10">
    <location>
        <begin position="508"/>
        <end position="517"/>
    </location>
</feature>
<dbReference type="AlphaFoldDB" id="A0A0M9VNI6"/>
<keyword evidence="8" id="KW-0687">Ribonucleoprotein</keyword>
<accession>A0A0M9VNI6</accession>
<dbReference type="InterPro" id="IPR026258">
    <property type="entry name" value="SRP68"/>
</dbReference>
<evidence type="ECO:0000256" key="7">
    <source>
        <dbReference type="ARBA" id="ARBA00023242"/>
    </source>
</evidence>
<evidence type="ECO:0000256" key="6">
    <source>
        <dbReference type="ARBA" id="ARBA00023135"/>
    </source>
</evidence>
<feature type="compositionally biased region" description="Low complexity" evidence="10">
    <location>
        <begin position="326"/>
        <end position="339"/>
    </location>
</feature>
<keyword evidence="4" id="KW-0963">Cytoplasm</keyword>
<dbReference type="Gene3D" id="1.10.3450.40">
    <property type="entry name" value="Signal recognition particle, SRP68 subunit, RNA-binding domain"/>
    <property type="match status" value="1"/>
</dbReference>
<keyword evidence="6" id="KW-0733">Signal recognition particle</keyword>
<protein>
    <recommendedName>
        <fullName evidence="9">Signal recognition particle subunit SRP68</fullName>
    </recommendedName>
</protein>
<dbReference type="InterPro" id="IPR034652">
    <property type="entry name" value="SRP68-RBD"/>
</dbReference>
<dbReference type="GO" id="GO:0030942">
    <property type="term" value="F:endoplasmic reticulum signal peptide binding"/>
    <property type="evidence" value="ECO:0007669"/>
    <property type="project" value="InterPro"/>
</dbReference>
<sequence>MDVVLDGEAPLSADDSLSFPLLKLIVEARNEHGMRQQDWARYRKYCTTKTQRIRSTLQLTHIDAASHKQTKPKRSHKRTKRLTPEQQSAAAKGQGHTFVRRTIALEQVTDTRPMELLLFEAEHCWSAAEELWAQQTEETRAVLRRRSLGRARRAVHYAEQLVALSNALPALDTPSRAQCLAYQGLVRSAQQFIQGRWEATLRVAAVTRQLLTCLAECSSSSREEALASSFLDGLDAQIRFAAYSLGDTDDTDTTVQRIATPSACEETLPGFEAVTTALRTTHTSAPTAPLELPWRQTTIPVPTVELHDVVTRVRAEEQGLQRSVQASASSSAARASSSSKTRARLTHAERNAKRRGNSHAGAQRLHDGRANHSEMDPFDRALSALTDAESVARTLVEENAEALAKTHSARYEAAGLTLRRAHEWLTYRLMCVRVARNVRLLADVQARAEKREARALSLADERSCRTARRPTTTTTTSTPSPKKPQPGSRAKRPRSTPKRFVRPPGRSGTRRVAKQRRTAQTQRADEAVRAQQERRRLRLVPGLAKLLDTMDSSLLAMGGLEMVEAEPDVSNLLEAKRFYYCAVLLEHLAHAFAQYHLPAEALVLLQRADLYIRQASQSLELAEGADDEDAQFVPYLLGDDKAILSTQTQRIQQLRLHVLKDMDVTPASSQAPTSIQSTKSGQTLYYHALHHVSFDPVDVEHAVTQARTMVPTSTDSTWVDEDDEEAMDDAEEDARLDVDAQPMEEDTPAMPIASAPPTDGPFDPMNALEEEEERENEAKKSRGWLRGWFK</sequence>
<dbReference type="PANTHER" id="PTHR12860">
    <property type="entry name" value="SIGNAL RECOGNITION PARTICLE 68 KDA PROTEIN"/>
    <property type="match status" value="1"/>
</dbReference>
<keyword evidence="12" id="KW-1185">Reference proteome</keyword>
<dbReference type="Pfam" id="PF16969">
    <property type="entry name" value="SRP68"/>
    <property type="match status" value="2"/>
</dbReference>
<reference evidence="11 12" key="1">
    <citation type="submission" date="2015-07" db="EMBL/GenBank/DDBJ databases">
        <title>Draft Genome Sequence of Malassezia furfur CBS1878 and Malassezia pachydermatis CBS1879.</title>
        <authorList>
            <person name="Triana S."/>
            <person name="Ohm R."/>
            <person name="Gonzalez A."/>
            <person name="DeCock H."/>
            <person name="Restrepo S."/>
            <person name="Celis A."/>
        </authorList>
    </citation>
    <scope>NUCLEOTIDE SEQUENCE [LARGE SCALE GENOMIC DNA]</scope>
    <source>
        <strain evidence="11 12">CBS 1879</strain>
    </source>
</reference>
<evidence type="ECO:0000256" key="3">
    <source>
        <dbReference type="ARBA" id="ARBA00009352"/>
    </source>
</evidence>
<evidence type="ECO:0000256" key="2">
    <source>
        <dbReference type="ARBA" id="ARBA00004604"/>
    </source>
</evidence>
<evidence type="ECO:0000313" key="12">
    <source>
        <dbReference type="Proteomes" id="UP000037751"/>
    </source>
</evidence>
<dbReference type="VEuPathDB" id="FungiDB:Malapachy_1564"/>
<dbReference type="GO" id="GO:0005047">
    <property type="term" value="F:signal recognition particle binding"/>
    <property type="evidence" value="ECO:0007669"/>
    <property type="project" value="InterPro"/>
</dbReference>
<feature type="compositionally biased region" description="Basic residues" evidence="10">
    <location>
        <begin position="489"/>
        <end position="501"/>
    </location>
</feature>
<feature type="region of interest" description="Disordered" evidence="10">
    <location>
        <begin position="739"/>
        <end position="790"/>
    </location>
</feature>
<evidence type="ECO:0000256" key="4">
    <source>
        <dbReference type="ARBA" id="ARBA00022490"/>
    </source>
</evidence>
<feature type="compositionally biased region" description="Basic residues" evidence="10">
    <location>
        <begin position="68"/>
        <end position="81"/>
    </location>
</feature>
<evidence type="ECO:0000256" key="8">
    <source>
        <dbReference type="ARBA" id="ARBA00023274"/>
    </source>
</evidence>
<dbReference type="OrthoDB" id="10255118at2759"/>
<feature type="region of interest" description="Disordered" evidence="10">
    <location>
        <begin position="456"/>
        <end position="532"/>
    </location>
</feature>
<dbReference type="GO" id="GO:0008312">
    <property type="term" value="F:7S RNA binding"/>
    <property type="evidence" value="ECO:0007669"/>
    <property type="project" value="InterPro"/>
</dbReference>
<keyword evidence="5" id="KW-0694">RNA-binding</keyword>
<dbReference type="Proteomes" id="UP000037751">
    <property type="component" value="Unassembled WGS sequence"/>
</dbReference>
<dbReference type="PANTHER" id="PTHR12860:SF0">
    <property type="entry name" value="SIGNAL RECOGNITION PARTICLE SUBUNIT SRP68"/>
    <property type="match status" value="1"/>
</dbReference>
<evidence type="ECO:0000256" key="9">
    <source>
        <dbReference type="ARBA" id="ARBA00029498"/>
    </source>
</evidence>
<dbReference type="GeneID" id="28727943"/>
<evidence type="ECO:0000256" key="1">
    <source>
        <dbReference type="ARBA" id="ARBA00004496"/>
    </source>
</evidence>
<keyword evidence="7" id="KW-0539">Nucleus</keyword>
<evidence type="ECO:0000313" key="11">
    <source>
        <dbReference type="EMBL" id="KOS13155.1"/>
    </source>
</evidence>
<dbReference type="EMBL" id="LGAV01000007">
    <property type="protein sequence ID" value="KOS13155.1"/>
    <property type="molecule type" value="Genomic_DNA"/>
</dbReference>
<feature type="compositionally biased region" description="Basic and acidic residues" evidence="10">
    <location>
        <begin position="523"/>
        <end position="532"/>
    </location>
</feature>
<dbReference type="InterPro" id="IPR038253">
    <property type="entry name" value="SRP68_N_sf"/>
</dbReference>
<comment type="similarity">
    <text evidence="3">Belongs to the SRP68 family.</text>
</comment>
<gene>
    <name evidence="11" type="ORF">Malapachy_1564</name>
</gene>
<comment type="caution">
    <text evidence="11">The sequence shown here is derived from an EMBL/GenBank/DDBJ whole genome shotgun (WGS) entry which is preliminary data.</text>
</comment>
<dbReference type="STRING" id="77020.A0A0M9VNI6"/>
<dbReference type="GO" id="GO:0005730">
    <property type="term" value="C:nucleolus"/>
    <property type="evidence" value="ECO:0007669"/>
    <property type="project" value="UniProtKB-SubCell"/>
</dbReference>
<feature type="compositionally biased region" description="Low complexity" evidence="10">
    <location>
        <begin position="469"/>
        <end position="480"/>
    </location>
</feature>
<evidence type="ECO:0000256" key="10">
    <source>
        <dbReference type="SAM" id="MobiDB-lite"/>
    </source>
</evidence>
<proteinExistence type="inferred from homology"/>
<comment type="subcellular location">
    <subcellularLocation>
        <location evidence="1">Cytoplasm</location>
    </subcellularLocation>
    <subcellularLocation>
        <location evidence="2">Nucleus</location>
        <location evidence="2">Nucleolus</location>
    </subcellularLocation>
</comment>
<organism evidence="11 12">
    <name type="scientific">Malassezia pachydermatis</name>
    <dbReference type="NCBI Taxonomy" id="77020"/>
    <lineage>
        <taxon>Eukaryota</taxon>
        <taxon>Fungi</taxon>
        <taxon>Dikarya</taxon>
        <taxon>Basidiomycota</taxon>
        <taxon>Ustilaginomycotina</taxon>
        <taxon>Malasseziomycetes</taxon>
        <taxon>Malasseziales</taxon>
        <taxon>Malasseziaceae</taxon>
        <taxon>Malassezia</taxon>
    </lineage>
</organism>